<dbReference type="OrthoDB" id="2804045at2759"/>
<keyword evidence="2" id="KW-0472">Membrane</keyword>
<evidence type="ECO:0000256" key="2">
    <source>
        <dbReference type="SAM" id="Phobius"/>
    </source>
</evidence>
<keyword evidence="2" id="KW-0812">Transmembrane</keyword>
<sequence>MSTQSNQALVQAYSQLATADYITIAIVSLVVYEILITIGDEVRIVWQRPVTAPAVLLGSVRWCILLAATLQLVPSTSNSCTPLEIMVWIFSLIQFLQIALFSALRVFAIWNKSYVWSLAVFALSMVPFAINLYQAVESKYVSFMDPLTGTTCNEEIIFSARTHSMLVLTYVARGSLILADAIVLILTWMKTLGNWLATRRLNMTVSLTTCLLRDGTLYFIALLAINIAQLLNDNFSANLSIPLVSMLTTNMPSVLISRFMINLRTTGSEASDYSMHTSDRRQGQSTLQFRTPEDLLGNIGGTLQDGWSDESCDEEDDAAGVYDEGRLDISAEA</sequence>
<reference evidence="4 5" key="1">
    <citation type="journal article" date="2012" name="BMC Genomics">
        <title>Comparative genomics of the white-rot fungi, Phanerochaete carnosa and P. chrysosporium, to elucidate the genetic basis of the distinct wood types they colonize.</title>
        <authorList>
            <person name="Suzuki H."/>
            <person name="MacDonald J."/>
            <person name="Syed K."/>
            <person name="Salamov A."/>
            <person name="Hori C."/>
            <person name="Aerts A."/>
            <person name="Henrissat B."/>
            <person name="Wiebenga A."/>
            <person name="vanKuyk P.A."/>
            <person name="Barry K."/>
            <person name="Lindquist E."/>
            <person name="LaButti K."/>
            <person name="Lapidus A."/>
            <person name="Lucas S."/>
            <person name="Coutinho P."/>
            <person name="Gong Y."/>
            <person name="Samejima M."/>
            <person name="Mahadevan R."/>
            <person name="Abou-Zaid M."/>
            <person name="de Vries R.P."/>
            <person name="Igarashi K."/>
            <person name="Yadav J.S."/>
            <person name="Grigoriev I.V."/>
            <person name="Master E.R."/>
        </authorList>
    </citation>
    <scope>NUCLEOTIDE SEQUENCE [LARGE SCALE GENOMIC DNA]</scope>
    <source>
        <strain evidence="4 5">HHB-10118-sp</strain>
    </source>
</reference>
<name>K5VCX1_PHACS</name>
<evidence type="ECO:0000313" key="5">
    <source>
        <dbReference type="Proteomes" id="UP000008370"/>
    </source>
</evidence>
<dbReference type="GeneID" id="18919263"/>
<dbReference type="Proteomes" id="UP000008370">
    <property type="component" value="Unassembled WGS sequence"/>
</dbReference>
<dbReference type="Pfam" id="PF20151">
    <property type="entry name" value="DUF6533"/>
    <property type="match status" value="1"/>
</dbReference>
<protein>
    <recommendedName>
        <fullName evidence="3">DUF6533 domain-containing protein</fullName>
    </recommendedName>
</protein>
<evidence type="ECO:0000256" key="1">
    <source>
        <dbReference type="SAM" id="MobiDB-lite"/>
    </source>
</evidence>
<feature type="transmembrane region" description="Helical" evidence="2">
    <location>
        <begin position="85"/>
        <end position="107"/>
    </location>
</feature>
<gene>
    <name evidence="4" type="ORF">PHACADRAFT_265962</name>
</gene>
<feature type="transmembrane region" description="Helical" evidence="2">
    <location>
        <begin position="237"/>
        <end position="256"/>
    </location>
</feature>
<dbReference type="InterPro" id="IPR045340">
    <property type="entry name" value="DUF6533"/>
</dbReference>
<feature type="transmembrane region" description="Helical" evidence="2">
    <location>
        <begin position="50"/>
        <end position="73"/>
    </location>
</feature>
<feature type="domain" description="DUF6533" evidence="3">
    <location>
        <begin position="21"/>
        <end position="65"/>
    </location>
</feature>
<feature type="transmembrane region" description="Helical" evidence="2">
    <location>
        <begin position="114"/>
        <end position="136"/>
    </location>
</feature>
<dbReference type="EMBL" id="JH930627">
    <property type="protein sequence ID" value="EKM48943.1"/>
    <property type="molecule type" value="Genomic_DNA"/>
</dbReference>
<proteinExistence type="predicted"/>
<dbReference type="HOGENOM" id="CLU_053360_2_0_1"/>
<keyword evidence="2" id="KW-1133">Transmembrane helix</keyword>
<dbReference type="AlphaFoldDB" id="K5VCX1"/>
<feature type="compositionally biased region" description="Acidic residues" evidence="1">
    <location>
        <begin position="307"/>
        <end position="318"/>
    </location>
</feature>
<dbReference type="RefSeq" id="XP_007402505.1">
    <property type="nucleotide sequence ID" value="XM_007402443.1"/>
</dbReference>
<feature type="transmembrane region" description="Helical" evidence="2">
    <location>
        <begin position="210"/>
        <end position="231"/>
    </location>
</feature>
<dbReference type="KEGG" id="pco:PHACADRAFT_265962"/>
<accession>K5VCX1</accession>
<feature type="transmembrane region" description="Helical" evidence="2">
    <location>
        <begin position="170"/>
        <end position="189"/>
    </location>
</feature>
<feature type="region of interest" description="Disordered" evidence="1">
    <location>
        <begin position="304"/>
        <end position="324"/>
    </location>
</feature>
<evidence type="ECO:0000313" key="4">
    <source>
        <dbReference type="EMBL" id="EKM48943.1"/>
    </source>
</evidence>
<organism evidence="4 5">
    <name type="scientific">Phanerochaete carnosa (strain HHB-10118-sp)</name>
    <name type="common">White-rot fungus</name>
    <name type="synonym">Peniophora carnosa</name>
    <dbReference type="NCBI Taxonomy" id="650164"/>
    <lineage>
        <taxon>Eukaryota</taxon>
        <taxon>Fungi</taxon>
        <taxon>Dikarya</taxon>
        <taxon>Basidiomycota</taxon>
        <taxon>Agaricomycotina</taxon>
        <taxon>Agaricomycetes</taxon>
        <taxon>Polyporales</taxon>
        <taxon>Phanerochaetaceae</taxon>
        <taxon>Phanerochaete</taxon>
    </lineage>
</organism>
<dbReference type="InParanoid" id="K5VCX1"/>
<feature type="transmembrane region" description="Helical" evidence="2">
    <location>
        <begin position="21"/>
        <end position="38"/>
    </location>
</feature>
<keyword evidence="5" id="KW-1185">Reference proteome</keyword>
<evidence type="ECO:0000259" key="3">
    <source>
        <dbReference type="Pfam" id="PF20151"/>
    </source>
</evidence>